<sequence>MYERLREFIGGFVITERELEAVRDFESIDLPSSLTLWKEKSCKYASWGERDFLIGIHGHWAWTKGDVNPSDMLRLFGQAWLDNRADFEAALDHLAGRYMLFVCDGESTYVYHDAMGNRTVYYSEETRTVASHLKLIAEVDDREYQRLPGSFKALRWAADYTPFRNLKILLPNFRLGVKDLEVERYYPLRENRYSDLPREDRLELIESKFDNIFDSYVRDGWQFAISISGGFDSRFILAMMKDYWPDSVSYTYGLDGHRKRNRTKYFQDTMRNDFAIVRELTKDLPLKERVMIDRDQPNSPDVDKKFQAVIKQNTIGSHGYALVPRYAETFAGQRWLSVRGNAVEIVRKVSLPDLTFDQLGSRSRKKLGFDPTDRLRELGYEKDPKAFSRAALTHWELQNGKWLSEIQNEQDVAFETLVPMASRDVLELMDSFEPYEKMDNLIVKELIQRKVPSFNEISANGAPTLFEEWKALKTESNKSAILFSDVSVVDTVSGEVRATLGASTSPLQMPGAHFSPQFELVAELHAVEEDGDRWLTVESPYKNIRGRGFFRWRIEVNERICFETDGAAGPSRVAIAIAGFRARDSVKVVISPLKSVTRKLSWERASELRVTDQFIHRPLIDGEQLTVEVLLSDQLHRSSDEGNQE</sequence>
<dbReference type="SUPFAM" id="SSF52402">
    <property type="entry name" value="Adenine nucleotide alpha hydrolases-like"/>
    <property type="match status" value="1"/>
</dbReference>
<reference evidence="1" key="1">
    <citation type="submission" date="2022-08" db="EMBL/GenBank/DDBJ databases">
        <title>Corynebacterium sp. nov., isolated from clinical breast specimens.</title>
        <authorList>
            <person name="Zhang T."/>
        </authorList>
    </citation>
    <scope>NUCLEOTIDE SEQUENCE</scope>
    <source>
        <strain evidence="1">CCUG 57942</strain>
    </source>
</reference>
<dbReference type="EMBL" id="JANRML010000004">
    <property type="protein sequence ID" value="MCZ2220651.1"/>
    <property type="molecule type" value="Genomic_DNA"/>
</dbReference>
<evidence type="ECO:0008006" key="3">
    <source>
        <dbReference type="Google" id="ProtNLM"/>
    </source>
</evidence>
<evidence type="ECO:0000313" key="2">
    <source>
        <dbReference type="Proteomes" id="UP001071110"/>
    </source>
</evidence>
<keyword evidence="2" id="KW-1185">Reference proteome</keyword>
<dbReference type="Proteomes" id="UP001071110">
    <property type="component" value="Unassembled WGS sequence"/>
</dbReference>
<protein>
    <recommendedName>
        <fullName evidence="3">Asparagine synthetase domain-containing protein</fullName>
    </recommendedName>
</protein>
<comment type="caution">
    <text evidence="1">The sequence shown here is derived from an EMBL/GenBank/DDBJ whole genome shotgun (WGS) entry which is preliminary data.</text>
</comment>
<accession>A0A9Q4IGS2</accession>
<organism evidence="1 2">
    <name type="scientific">Corynebacterium pilbarense</name>
    <dbReference type="NCBI Taxonomy" id="1288393"/>
    <lineage>
        <taxon>Bacteria</taxon>
        <taxon>Bacillati</taxon>
        <taxon>Actinomycetota</taxon>
        <taxon>Actinomycetes</taxon>
        <taxon>Mycobacteriales</taxon>
        <taxon>Corynebacteriaceae</taxon>
        <taxon>Corynebacterium</taxon>
    </lineage>
</organism>
<dbReference type="Gene3D" id="3.40.50.620">
    <property type="entry name" value="HUPs"/>
    <property type="match status" value="1"/>
</dbReference>
<proteinExistence type="predicted"/>
<gene>
    <name evidence="1" type="ORF">NUW87_04590</name>
</gene>
<dbReference type="RefSeq" id="WP_269027443.1">
    <property type="nucleotide sequence ID" value="NZ_BAABDP010000020.1"/>
</dbReference>
<dbReference type="InterPro" id="IPR014729">
    <property type="entry name" value="Rossmann-like_a/b/a_fold"/>
</dbReference>
<evidence type="ECO:0000313" key="1">
    <source>
        <dbReference type="EMBL" id="MCZ2220651.1"/>
    </source>
</evidence>
<dbReference type="AlphaFoldDB" id="A0A9Q4IGS2"/>
<name>A0A9Q4IGS2_9CORY</name>